<proteinExistence type="predicted"/>
<reference evidence="1 2" key="1">
    <citation type="submission" date="2020-08" db="EMBL/GenBank/DDBJ databases">
        <authorList>
            <person name="Liu C."/>
            <person name="Sun Q."/>
        </authorList>
    </citation>
    <scope>NUCLEOTIDE SEQUENCE [LARGE SCALE GENOMIC DNA]</scope>
    <source>
        <strain evidence="1 2">NSJ-62</strain>
    </source>
</reference>
<name>A0A7G9B825_9FIRM</name>
<gene>
    <name evidence="1" type="ORF">H8790_06845</name>
</gene>
<dbReference type="AlphaFoldDB" id="A0A7G9B825"/>
<organism evidence="1 2">
    <name type="scientific">Oscillibacter hominis</name>
    <dbReference type="NCBI Taxonomy" id="2763056"/>
    <lineage>
        <taxon>Bacteria</taxon>
        <taxon>Bacillati</taxon>
        <taxon>Bacillota</taxon>
        <taxon>Clostridia</taxon>
        <taxon>Eubacteriales</taxon>
        <taxon>Oscillospiraceae</taxon>
        <taxon>Oscillibacter</taxon>
    </lineage>
</organism>
<keyword evidence="2" id="KW-1185">Reference proteome</keyword>
<accession>A0A7G9B825</accession>
<protein>
    <submittedName>
        <fullName evidence="1">Uncharacterized protein</fullName>
    </submittedName>
</protein>
<dbReference type="EMBL" id="CP060490">
    <property type="protein sequence ID" value="QNL45706.1"/>
    <property type="molecule type" value="Genomic_DNA"/>
</dbReference>
<dbReference type="KEGG" id="ohi:H8790_06845"/>
<dbReference type="Proteomes" id="UP000515960">
    <property type="component" value="Chromosome"/>
</dbReference>
<evidence type="ECO:0000313" key="1">
    <source>
        <dbReference type="EMBL" id="QNL45706.1"/>
    </source>
</evidence>
<dbReference type="RefSeq" id="WP_187334134.1">
    <property type="nucleotide sequence ID" value="NZ_CP060490.1"/>
</dbReference>
<sequence length="202" mass="20928">MTETSKLKLQLPEDNNTADIAVINANMILLDGAVSAKADLPGADAVKAAPVDGDGVLVADSADGGKPKQVLWSRVKAVLKSYFDALYALTGHTHTKSEITDFPASMTPTAHKASHKTGGSDAIAPADIGAAAASHSHDERYYKKSEMDVSLSTKLPFSGGTMTGMLTAAEDSSPATAKVRNTSLHASTTNPAAEGAIAWQYS</sequence>
<evidence type="ECO:0000313" key="2">
    <source>
        <dbReference type="Proteomes" id="UP000515960"/>
    </source>
</evidence>